<name>A0A6J4IZJ9_9ACTN</name>
<feature type="compositionally biased region" description="Low complexity" evidence="1">
    <location>
        <begin position="51"/>
        <end position="63"/>
    </location>
</feature>
<proteinExistence type="predicted"/>
<feature type="region of interest" description="Disordered" evidence="1">
    <location>
        <begin position="38"/>
        <end position="76"/>
    </location>
</feature>
<evidence type="ECO:0000313" key="2">
    <source>
        <dbReference type="EMBL" id="CAA9264818.1"/>
    </source>
</evidence>
<accession>A0A6J4IZJ9</accession>
<gene>
    <name evidence="2" type="ORF">AVDCRST_MAG52-2809</name>
</gene>
<dbReference type="AlphaFoldDB" id="A0A6J4IZJ9"/>
<organism evidence="2">
    <name type="scientific">uncultured Blastococcus sp</name>
    <dbReference type="NCBI Taxonomy" id="217144"/>
    <lineage>
        <taxon>Bacteria</taxon>
        <taxon>Bacillati</taxon>
        <taxon>Actinomycetota</taxon>
        <taxon>Actinomycetes</taxon>
        <taxon>Geodermatophilales</taxon>
        <taxon>Geodermatophilaceae</taxon>
        <taxon>Blastococcus</taxon>
        <taxon>environmental samples</taxon>
    </lineage>
</organism>
<reference evidence="2" key="1">
    <citation type="submission" date="2020-02" db="EMBL/GenBank/DDBJ databases">
        <authorList>
            <person name="Meier V. D."/>
        </authorList>
    </citation>
    <scope>NUCLEOTIDE SEQUENCE</scope>
    <source>
        <strain evidence="2">AVDCRST_MAG52</strain>
    </source>
</reference>
<dbReference type="EMBL" id="CADCTN010000198">
    <property type="protein sequence ID" value="CAA9264818.1"/>
    <property type="molecule type" value="Genomic_DNA"/>
</dbReference>
<protein>
    <submittedName>
        <fullName evidence="2">Uncharacterized protein</fullName>
    </submittedName>
</protein>
<sequence>MDGEHQARRRTRRYAVAGAGCLLLVALAVPRLDDLGAPERVPASRAPSSDATGGPTGARAPAPDLTGEPTRGSLAGDRAFLDGLTTLTWTGETPVRAGDGTVLYYQPEPPPEAREVVYAGDVHGARWALVVGRTTAVPANVPDDVVPHDELVAAWFTGPAGAAPEQMALASGPHGIAGDWPVALTDPRSGALVVVAAPGDVVEVSPRPLIRADGSTEREWREVDTEDGIAVTRVSAFPRAADGSTSYRVLRGGRTQARDLPWSIVAEDAGEPAPIAFLRGRPPELGEQAARHSADRVLAELGMSGAQAAVTAPWVGPVPAEGPGQAALVTVSLPSGAIVVQAQWLGPPDADGSGTGTSCGQAILPAGPPASRRVQAMACEVVDDTSGAPLSPHLVVVGPPEVALVRAYDDDRVFLGEHAARDGVVVVPLPPGTDQVEAVTAGGVTLGRVDLLGHAVDFGD</sequence>
<evidence type="ECO:0000256" key="1">
    <source>
        <dbReference type="SAM" id="MobiDB-lite"/>
    </source>
</evidence>